<sequence>MEFLALGTLILGGFLWQCLLIQKLCLASSLWRPVWGQFVISAPLLILLVTIGKLDGGAFAYLAIYLVGGLVVVLSWPLSELRAYPAFCVSFAVPMVFAAIVAMGVALNATFLIMAPPLTVSSSSSIDLNQMVISGLLFSVIFQVKSLVSPMVVCINLAWGIHSYMSRGQFALWDIMQNTLLIIMEPAAAASTAPWYTFIFAVLASIATGWDILRSASDIGN</sequence>
<accession>A0A1H0LS51</accession>
<organism evidence="2 3">
    <name type="scientific">Filomicrobium insigne</name>
    <dbReference type="NCBI Taxonomy" id="418854"/>
    <lineage>
        <taxon>Bacteria</taxon>
        <taxon>Pseudomonadati</taxon>
        <taxon>Pseudomonadota</taxon>
        <taxon>Alphaproteobacteria</taxon>
        <taxon>Hyphomicrobiales</taxon>
        <taxon>Hyphomicrobiaceae</taxon>
        <taxon>Filomicrobium</taxon>
    </lineage>
</organism>
<feature type="transmembrane region" description="Helical" evidence="1">
    <location>
        <begin position="30"/>
        <end position="51"/>
    </location>
</feature>
<evidence type="ECO:0000313" key="3">
    <source>
        <dbReference type="Proteomes" id="UP000198795"/>
    </source>
</evidence>
<proteinExistence type="predicted"/>
<dbReference type="EMBL" id="FNJC01000002">
    <property type="protein sequence ID" value="SDO71089.1"/>
    <property type="molecule type" value="Genomic_DNA"/>
</dbReference>
<evidence type="ECO:0000313" key="2">
    <source>
        <dbReference type="EMBL" id="SDO71089.1"/>
    </source>
</evidence>
<comment type="caution">
    <text evidence="2">The sequence shown here is derived from an EMBL/GenBank/DDBJ whole genome shotgun (WGS) entry which is preliminary data.</text>
</comment>
<name>A0A1H0LS51_9HYPH</name>
<dbReference type="Proteomes" id="UP000198795">
    <property type="component" value="Unassembled WGS sequence"/>
</dbReference>
<protein>
    <submittedName>
        <fullName evidence="2">Uncharacterized protein</fullName>
    </submittedName>
</protein>
<feature type="transmembrane region" description="Helical" evidence="1">
    <location>
        <begin position="136"/>
        <end position="159"/>
    </location>
</feature>
<gene>
    <name evidence="2" type="ORF">SAMN04488061_1454</name>
</gene>
<keyword evidence="1" id="KW-0812">Transmembrane</keyword>
<keyword evidence="3" id="KW-1185">Reference proteome</keyword>
<keyword evidence="1" id="KW-0472">Membrane</keyword>
<feature type="transmembrane region" description="Helical" evidence="1">
    <location>
        <begin position="84"/>
        <end position="115"/>
    </location>
</feature>
<keyword evidence="1" id="KW-1133">Transmembrane helix</keyword>
<evidence type="ECO:0000256" key="1">
    <source>
        <dbReference type="SAM" id="Phobius"/>
    </source>
</evidence>
<reference evidence="2 3" key="1">
    <citation type="submission" date="2016-10" db="EMBL/GenBank/DDBJ databases">
        <authorList>
            <person name="Varghese N."/>
            <person name="Submissions S."/>
        </authorList>
    </citation>
    <scope>NUCLEOTIDE SEQUENCE [LARGE SCALE GENOMIC DNA]</scope>
    <source>
        <strain evidence="2 3">CGMCC 1.6497</strain>
    </source>
</reference>
<feature type="transmembrane region" description="Helical" evidence="1">
    <location>
        <begin position="58"/>
        <end position="78"/>
    </location>
</feature>